<protein>
    <submittedName>
        <fullName evidence="1">Cytochrome P450 alkane hydroxylase-like protein</fullName>
    </submittedName>
</protein>
<dbReference type="EMBL" id="KV748249">
    <property type="protein sequence ID" value="OCK88071.1"/>
    <property type="molecule type" value="Genomic_DNA"/>
</dbReference>
<gene>
    <name evidence="1" type="ORF">K441DRAFT_621814</name>
</gene>
<dbReference type="Proteomes" id="UP000250078">
    <property type="component" value="Unassembled WGS sequence"/>
</dbReference>
<organism evidence="1 2">
    <name type="scientific">Cenococcum geophilum 1.58</name>
    <dbReference type="NCBI Taxonomy" id="794803"/>
    <lineage>
        <taxon>Eukaryota</taxon>
        <taxon>Fungi</taxon>
        <taxon>Dikarya</taxon>
        <taxon>Ascomycota</taxon>
        <taxon>Pezizomycotina</taxon>
        <taxon>Dothideomycetes</taxon>
        <taxon>Pleosporomycetidae</taxon>
        <taxon>Gloniales</taxon>
        <taxon>Gloniaceae</taxon>
        <taxon>Cenococcum</taxon>
    </lineage>
</organism>
<sequence length="526" mass="59429">MLELILSNLTVTNTLLSLFAVYLLRGLIRNTLESRRIRRLGARAPVRRTYMPLGLDMLYGAITSALADRNYEFWLGVFTQYGNPANPWTVEAGKGAARLVFTADPENIKALLATQFKDYGKGANFNRDWHDFLGDSIFTTDGDRWHNSRQLIRPQFIKNRLSDLDIFEKHFNVLVTKLGGKGEVVDIADLFFRYTLDAATDFLLGRSVDSLENPQTEFAHAFAKAQRVQSLIARMGPINWVLPRKALFDSVKVIDDFVNSYIEDALRLPPDELEKKTKGDSGYTFLHALAAYTRDRVALRDQLVAVLLAGRDTTACTLSWVVYQLSIHSHIVQKLRQEILQYVGLERLPTYDDLKSMKYLQHILNETLRLYPVVPFNVRLALHDTTLPHGGGPDGNEPIGILKDTPIGYSTIIMQRREDLYPPVTSGFPPVDQFVPERWDGWTPKSWTYIPFNGGPRICIGQQFALTEMAYTVVRLFQRFGTIETRMDGEDPGMHCDIVLQPAKVVKVAFLDTAEGQGQQGVGGKV</sequence>
<evidence type="ECO:0000313" key="2">
    <source>
        <dbReference type="Proteomes" id="UP000250078"/>
    </source>
</evidence>
<accession>A0ACC8EPM1</accession>
<proteinExistence type="predicted"/>
<reference evidence="1 2" key="1">
    <citation type="journal article" date="2016" name="Nat. Commun.">
        <title>Ectomycorrhizal ecology is imprinted in the genome of the dominant symbiotic fungus Cenococcum geophilum.</title>
        <authorList>
            <consortium name="DOE Joint Genome Institute"/>
            <person name="Peter M."/>
            <person name="Kohler A."/>
            <person name="Ohm R.A."/>
            <person name="Kuo A."/>
            <person name="Krutzmann J."/>
            <person name="Morin E."/>
            <person name="Arend M."/>
            <person name="Barry K.W."/>
            <person name="Binder M."/>
            <person name="Choi C."/>
            <person name="Clum A."/>
            <person name="Copeland A."/>
            <person name="Grisel N."/>
            <person name="Haridas S."/>
            <person name="Kipfer T."/>
            <person name="LaButti K."/>
            <person name="Lindquist E."/>
            <person name="Lipzen A."/>
            <person name="Maire R."/>
            <person name="Meier B."/>
            <person name="Mihaltcheva S."/>
            <person name="Molinier V."/>
            <person name="Murat C."/>
            <person name="Poggeler S."/>
            <person name="Quandt C.A."/>
            <person name="Sperisen C."/>
            <person name="Tritt A."/>
            <person name="Tisserant E."/>
            <person name="Crous P.W."/>
            <person name="Henrissat B."/>
            <person name="Nehls U."/>
            <person name="Egli S."/>
            <person name="Spatafora J.W."/>
            <person name="Grigoriev I.V."/>
            <person name="Martin F.M."/>
        </authorList>
    </citation>
    <scope>NUCLEOTIDE SEQUENCE [LARGE SCALE GENOMIC DNA]</scope>
    <source>
        <strain evidence="1 2">1.58</strain>
    </source>
</reference>
<keyword evidence="2" id="KW-1185">Reference proteome</keyword>
<evidence type="ECO:0000313" key="1">
    <source>
        <dbReference type="EMBL" id="OCK88071.1"/>
    </source>
</evidence>
<name>A0ACC8EPM1_9PEZI</name>